<gene>
    <name evidence="1" type="ORF">HCN50_11905</name>
</gene>
<protein>
    <submittedName>
        <fullName evidence="1">Uncharacterized protein</fullName>
    </submittedName>
</protein>
<name>A0A7Y4H3F9_9BRAD</name>
<keyword evidence="2" id="KW-1185">Reference proteome</keyword>
<dbReference type="Proteomes" id="UP000528734">
    <property type="component" value="Unassembled WGS sequence"/>
</dbReference>
<evidence type="ECO:0000313" key="2">
    <source>
        <dbReference type="Proteomes" id="UP000528734"/>
    </source>
</evidence>
<accession>A0A7Y4H3F9</accession>
<proteinExistence type="predicted"/>
<sequence>MVAFERKQDTGEWSERELGTIVAALGAAIASRTGRTWETGMTENGDAQFYLLGPLPDQACVLCISRIGRRYVLEDGTGRLLFEHRNLDLVGLHAKAAIPSTSWLMVRAITLWCAIRNTIHEKVEPLLTEGEELFAQFAPQLAAFA</sequence>
<evidence type="ECO:0000313" key="1">
    <source>
        <dbReference type="EMBL" id="NOJ46941.1"/>
    </source>
</evidence>
<dbReference type="RefSeq" id="WP_171709812.1">
    <property type="nucleotide sequence ID" value="NZ_JAAVLW010000003.1"/>
</dbReference>
<organism evidence="1 2">
    <name type="scientific">Bradyrhizobium archetypum</name>
    <dbReference type="NCBI Taxonomy" id="2721160"/>
    <lineage>
        <taxon>Bacteria</taxon>
        <taxon>Pseudomonadati</taxon>
        <taxon>Pseudomonadota</taxon>
        <taxon>Alphaproteobacteria</taxon>
        <taxon>Hyphomicrobiales</taxon>
        <taxon>Nitrobacteraceae</taxon>
        <taxon>Bradyrhizobium</taxon>
    </lineage>
</organism>
<dbReference type="AlphaFoldDB" id="A0A7Y4H3F9"/>
<reference evidence="1 2" key="1">
    <citation type="submission" date="2020-03" db="EMBL/GenBank/DDBJ databases">
        <title>Bradyrhizobium diversity isolated from nodules of Muelleranthus trifoliolatus.</title>
        <authorList>
            <person name="Klepa M."/>
            <person name="Helene L."/>
            <person name="Hungria M."/>
        </authorList>
    </citation>
    <scope>NUCLEOTIDE SEQUENCE [LARGE SCALE GENOMIC DNA]</scope>
    <source>
        <strain evidence="1 2">WSM 1744</strain>
    </source>
</reference>
<comment type="caution">
    <text evidence="1">The sequence shown here is derived from an EMBL/GenBank/DDBJ whole genome shotgun (WGS) entry which is preliminary data.</text>
</comment>
<dbReference type="EMBL" id="JAAVLW010000003">
    <property type="protein sequence ID" value="NOJ46941.1"/>
    <property type="molecule type" value="Genomic_DNA"/>
</dbReference>